<proteinExistence type="predicted"/>
<feature type="transmembrane region" description="Helical" evidence="2">
    <location>
        <begin position="245"/>
        <end position="267"/>
    </location>
</feature>
<feature type="transmembrane region" description="Helical" evidence="2">
    <location>
        <begin position="169"/>
        <end position="187"/>
    </location>
</feature>
<feature type="transmembrane region" description="Helical" evidence="2">
    <location>
        <begin position="30"/>
        <end position="50"/>
    </location>
</feature>
<dbReference type="AlphaFoldDB" id="A0A4U8W1F7"/>
<evidence type="ECO:0000256" key="2">
    <source>
        <dbReference type="SAM" id="Phobius"/>
    </source>
</evidence>
<organism evidence="3 4">
    <name type="scientific">Nocardia cyriacigeorgica</name>
    <dbReference type="NCBI Taxonomy" id="135487"/>
    <lineage>
        <taxon>Bacteria</taxon>
        <taxon>Bacillati</taxon>
        <taxon>Actinomycetota</taxon>
        <taxon>Actinomycetes</taxon>
        <taxon>Mycobacteriales</taxon>
        <taxon>Nocardiaceae</taxon>
        <taxon>Nocardia</taxon>
    </lineage>
</organism>
<protein>
    <submittedName>
        <fullName evidence="3">Uncharacterized protein</fullName>
    </submittedName>
</protein>
<name>A0A4U8W1F7_9NOCA</name>
<dbReference type="EMBL" id="LR215973">
    <property type="protein sequence ID" value="VFA98214.1"/>
    <property type="molecule type" value="Genomic_DNA"/>
</dbReference>
<keyword evidence="2" id="KW-0812">Transmembrane</keyword>
<evidence type="ECO:0000313" key="4">
    <source>
        <dbReference type="Proteomes" id="UP000290439"/>
    </source>
</evidence>
<feature type="transmembrane region" description="Helical" evidence="2">
    <location>
        <begin position="310"/>
        <end position="330"/>
    </location>
</feature>
<evidence type="ECO:0000256" key="1">
    <source>
        <dbReference type="SAM" id="MobiDB-lite"/>
    </source>
</evidence>
<feature type="transmembrane region" description="Helical" evidence="2">
    <location>
        <begin position="91"/>
        <end position="112"/>
    </location>
</feature>
<dbReference type="Proteomes" id="UP000290439">
    <property type="component" value="Chromosome"/>
</dbReference>
<dbReference type="RefSeq" id="WP_130916892.1">
    <property type="nucleotide sequence ID" value="NZ_LR215973.1"/>
</dbReference>
<reference evidence="3 4" key="1">
    <citation type="submission" date="2019-02" db="EMBL/GenBank/DDBJ databases">
        <authorList>
            <consortium name="Pathogen Informatics"/>
        </authorList>
    </citation>
    <scope>NUCLEOTIDE SEQUENCE [LARGE SCALE GENOMIC DNA]</scope>
    <source>
        <strain evidence="3 4">3012STDY6756504</strain>
    </source>
</reference>
<keyword evidence="2" id="KW-1133">Transmembrane helix</keyword>
<keyword evidence="2" id="KW-0472">Membrane</keyword>
<accession>A0A4U8W1F7</accession>
<gene>
    <name evidence="3" type="ORF">NCTC10797_01980</name>
</gene>
<sequence>MVTPEIASPAPASDRFRARLSERAALHRPLLVMVGAMTALTIASACGLVIDDRMLLGESVWLKPLKFGIAFTLYGLTLVWLLALPHRGRRATWWLGTVFAVTGVLDVGFIAVQAARGTFSHFNNSDPDPVNVIGQQIFVSGVPGLFVANLVLALIVCAQRLVDRPTTRAIRAGLALAVAGMAQAYLMGFTGKQRVVDADGRIVELIAGHTVIEPRLRTELTRDGAGMPITHWSTVGGDLRIPHFLGLHGIQVLLAAVIVSAALAPHLPWLRSERTRTDLVGVLAVGYAGLFGLTFWQAMRAQPLLHPDALTVAAFVALLAVVAGLGVLVYRRGGAAGSNSRPSGSADLSAGVRRHGRAGAEFH</sequence>
<feature type="transmembrane region" description="Helical" evidence="2">
    <location>
        <begin position="65"/>
        <end position="84"/>
    </location>
</feature>
<feature type="transmembrane region" description="Helical" evidence="2">
    <location>
        <begin position="279"/>
        <end position="298"/>
    </location>
</feature>
<evidence type="ECO:0000313" key="3">
    <source>
        <dbReference type="EMBL" id="VFA98214.1"/>
    </source>
</evidence>
<feature type="region of interest" description="Disordered" evidence="1">
    <location>
        <begin position="335"/>
        <end position="363"/>
    </location>
</feature>
<feature type="transmembrane region" description="Helical" evidence="2">
    <location>
        <begin position="132"/>
        <end position="157"/>
    </location>
</feature>